<keyword evidence="2" id="KW-1185">Reference proteome</keyword>
<evidence type="ECO:0000313" key="1">
    <source>
        <dbReference type="EMBL" id="KAJ7667037.1"/>
    </source>
</evidence>
<dbReference type="EMBL" id="JARKIE010000207">
    <property type="protein sequence ID" value="KAJ7667037.1"/>
    <property type="molecule type" value="Genomic_DNA"/>
</dbReference>
<comment type="caution">
    <text evidence="1">The sequence shown here is derived from an EMBL/GenBank/DDBJ whole genome shotgun (WGS) entry which is preliminary data.</text>
</comment>
<dbReference type="SUPFAM" id="SSF52047">
    <property type="entry name" value="RNI-like"/>
    <property type="match status" value="1"/>
</dbReference>
<name>A0AAD7CZX0_MYCRO</name>
<organism evidence="1 2">
    <name type="scientific">Mycena rosella</name>
    <name type="common">Pink bonnet</name>
    <name type="synonym">Agaricus rosellus</name>
    <dbReference type="NCBI Taxonomy" id="1033263"/>
    <lineage>
        <taxon>Eukaryota</taxon>
        <taxon>Fungi</taxon>
        <taxon>Dikarya</taxon>
        <taxon>Basidiomycota</taxon>
        <taxon>Agaricomycotina</taxon>
        <taxon>Agaricomycetes</taxon>
        <taxon>Agaricomycetidae</taxon>
        <taxon>Agaricales</taxon>
        <taxon>Marasmiineae</taxon>
        <taxon>Mycenaceae</taxon>
        <taxon>Mycena</taxon>
    </lineage>
</organism>
<dbReference type="Proteomes" id="UP001221757">
    <property type="component" value="Unassembled WGS sequence"/>
</dbReference>
<reference evidence="1" key="1">
    <citation type="submission" date="2023-03" db="EMBL/GenBank/DDBJ databases">
        <title>Massive genome expansion in bonnet fungi (Mycena s.s.) driven by repeated elements and novel gene families across ecological guilds.</title>
        <authorList>
            <consortium name="Lawrence Berkeley National Laboratory"/>
            <person name="Harder C.B."/>
            <person name="Miyauchi S."/>
            <person name="Viragh M."/>
            <person name="Kuo A."/>
            <person name="Thoen E."/>
            <person name="Andreopoulos B."/>
            <person name="Lu D."/>
            <person name="Skrede I."/>
            <person name="Drula E."/>
            <person name="Henrissat B."/>
            <person name="Morin E."/>
            <person name="Kohler A."/>
            <person name="Barry K."/>
            <person name="LaButti K."/>
            <person name="Morin E."/>
            <person name="Salamov A."/>
            <person name="Lipzen A."/>
            <person name="Mereny Z."/>
            <person name="Hegedus B."/>
            <person name="Baldrian P."/>
            <person name="Stursova M."/>
            <person name="Weitz H."/>
            <person name="Taylor A."/>
            <person name="Grigoriev I.V."/>
            <person name="Nagy L.G."/>
            <person name="Martin F."/>
            <person name="Kauserud H."/>
        </authorList>
    </citation>
    <scope>NUCLEOTIDE SEQUENCE</scope>
    <source>
        <strain evidence="1">CBHHK067</strain>
    </source>
</reference>
<dbReference type="InterPro" id="IPR032675">
    <property type="entry name" value="LRR_dom_sf"/>
</dbReference>
<accession>A0AAD7CZX0</accession>
<evidence type="ECO:0000313" key="2">
    <source>
        <dbReference type="Proteomes" id="UP001221757"/>
    </source>
</evidence>
<proteinExistence type="predicted"/>
<dbReference type="AlphaFoldDB" id="A0AAD7CZX0"/>
<sequence>MAEKQWFILTDCMCSATVERQRASLEHRVPSECILPTEIWLSAASDSSVTTSAHQETLFCSVAPGQCSRRPVAPSRTMDSESTMVGRSFFLSPISPLYSPLQYPQQTVKSVVPAHPVRCSIHWAIHWHPDSRYSASPPCSTLRLTAKIRPPDTSFMLVDTSLVLAIYPPILQSLNPPSNPGDHQCIVSNVLSLFSPSSCGTPSFKSRVRKLISSVSLSLNSGCLQSPSRRCEFMQATSDYRELPDGYRAATDLPGQATRGYQSFGGSYQGLQTGGLGYLATKTTEATRCYDQRFSAPHRIHLDVHSWIGITLALHRTYLRLRKLSDSDAYASLVLQRFTATLGRYQKLRALTLDGFFIGPGRFRDTLASLTQLEELNLSGCNVVGSSRRTLNLRKFTVSGKRATKGERRDPLQLVSPDALSCLKVDGSAVGIDVLQSLAGQTLALLVDLALQLTPPIADIFFTSIVNDGFPRLERLHVTHVSHTTVLLARIALTALPLLQSFKGPLEFLRVFIPDHPVTFICVSPPSIASTATTPDILAALADIAKSSAAPHALELQLQIDGSPEVFAALISLLPELRQLSLQLKEPSRFWPPLVTADLGSPDLSEDEWADSEIDERTVELSDDGSLESVASDVSAALAHDDRVLELPATLKPGYMYGAPMSYRYGKEYAPPDDLVHDEDPELFPGVVEGMCTGRIALSPHLEVLRFGQPSWTTNGAFGTNDHHHALLRLGALNPVLREISFMENGKRKGSGNRVIALSAEERATDAAG</sequence>
<gene>
    <name evidence="1" type="ORF">B0H17DRAFT_1143015</name>
</gene>
<dbReference type="Gene3D" id="3.80.10.10">
    <property type="entry name" value="Ribonuclease Inhibitor"/>
    <property type="match status" value="1"/>
</dbReference>
<protein>
    <submittedName>
        <fullName evidence="1">Uncharacterized protein</fullName>
    </submittedName>
</protein>